<gene>
    <name evidence="1" type="ORF">JVT61DRAFT_5696</name>
</gene>
<dbReference type="GO" id="GO:0005815">
    <property type="term" value="C:microtubule organizing center"/>
    <property type="evidence" value="ECO:0007669"/>
    <property type="project" value="TreeGrafter"/>
</dbReference>
<dbReference type="SUPFAM" id="SSF52540">
    <property type="entry name" value="P-loop containing nucleoside triphosphate hydrolases"/>
    <property type="match status" value="1"/>
</dbReference>
<name>A0A8I3AG96_9AGAM</name>
<evidence type="ECO:0000313" key="2">
    <source>
        <dbReference type="Proteomes" id="UP000683000"/>
    </source>
</evidence>
<accession>A0A8I3AG96</accession>
<dbReference type="Gene3D" id="3.40.50.300">
    <property type="entry name" value="P-loop containing nucleotide triphosphate hydrolases"/>
    <property type="match status" value="1"/>
</dbReference>
<reference evidence="1" key="1">
    <citation type="submission" date="2021-03" db="EMBL/GenBank/DDBJ databases">
        <title>Evolutionary innovations through gain and loss of genes in the ectomycorrhizal Boletales.</title>
        <authorList>
            <person name="Wu G."/>
            <person name="Miyauchi S."/>
            <person name="Morin E."/>
            <person name="Yang Z.-L."/>
            <person name="Xu J."/>
            <person name="Martin F.M."/>
        </authorList>
    </citation>
    <scope>NUCLEOTIDE SEQUENCE</scope>
    <source>
        <strain evidence="1">BR01</strain>
    </source>
</reference>
<dbReference type="GO" id="GO:0033063">
    <property type="term" value="C:Rad51B-Rad51C-Rad51D-XRCC2 complex"/>
    <property type="evidence" value="ECO:0007669"/>
    <property type="project" value="InterPro"/>
</dbReference>
<dbReference type="PANTHER" id="PTHR46644">
    <property type="entry name" value="DNA REPAIR PROTEIN XRCC2"/>
    <property type="match status" value="1"/>
</dbReference>
<protein>
    <recommendedName>
        <fullName evidence="3">RecA family profile 1 domain-containing protein</fullName>
    </recommendedName>
</protein>
<dbReference type="GO" id="GO:0000724">
    <property type="term" value="P:double-strand break repair via homologous recombination"/>
    <property type="evidence" value="ECO:0007669"/>
    <property type="project" value="InterPro"/>
</dbReference>
<dbReference type="AlphaFoldDB" id="A0A8I3AG96"/>
<dbReference type="InterPro" id="IPR027417">
    <property type="entry name" value="P-loop_NTPase"/>
</dbReference>
<dbReference type="Proteomes" id="UP000683000">
    <property type="component" value="Unassembled WGS sequence"/>
</dbReference>
<evidence type="ECO:0008006" key="3">
    <source>
        <dbReference type="Google" id="ProtNLM"/>
    </source>
</evidence>
<dbReference type="OrthoDB" id="420422at2759"/>
<keyword evidence="2" id="KW-1185">Reference proteome</keyword>
<dbReference type="CDD" id="cd19490">
    <property type="entry name" value="XRCC2"/>
    <property type="match status" value="1"/>
</dbReference>
<proteinExistence type="predicted"/>
<comment type="caution">
    <text evidence="1">The sequence shown here is derived from an EMBL/GenBank/DDBJ whole genome shotgun (WGS) entry which is preliminary data.</text>
</comment>
<dbReference type="GO" id="GO:0000400">
    <property type="term" value="F:four-way junction DNA binding"/>
    <property type="evidence" value="ECO:0007669"/>
    <property type="project" value="TreeGrafter"/>
</dbReference>
<sequence>MDVPVESLETAPSPLTPIPVLPAFNRGDVIEIQGPASSGKTHLLYHILLSFLVPVSPPHAEIAVVVYDTDATFDIERFRRLLLSRISRHPCSTLDPQESVRRALARLHLFRPTTLVQLAASIANLAAYHSSHMTHQEIAVLAIDSISPFYWADRFSAEQLRDAASAKNKRVPMALSPLRHVLDAIQSVRRSHRPLTILTNWALHSAPSHSASLYKQHLHLFPVVEDGIADLGAKASSNTDHSSSSPFRLAHHISLSSPTSDQFAASPLDIALLRDPRHRQGIVDNGRVQCLTRSSGTRNIVRFTLQITDDDILVHAPEPPIP</sequence>
<dbReference type="GO" id="GO:0005657">
    <property type="term" value="C:replication fork"/>
    <property type="evidence" value="ECO:0007669"/>
    <property type="project" value="InterPro"/>
</dbReference>
<dbReference type="PANTHER" id="PTHR46644:SF2">
    <property type="entry name" value="DNA REPAIR PROTEIN XRCC2"/>
    <property type="match status" value="1"/>
</dbReference>
<dbReference type="InterPro" id="IPR030547">
    <property type="entry name" value="XRCC2"/>
</dbReference>
<organism evidence="1 2">
    <name type="scientific">Boletus reticuloceps</name>
    <dbReference type="NCBI Taxonomy" id="495285"/>
    <lineage>
        <taxon>Eukaryota</taxon>
        <taxon>Fungi</taxon>
        <taxon>Dikarya</taxon>
        <taxon>Basidiomycota</taxon>
        <taxon>Agaricomycotina</taxon>
        <taxon>Agaricomycetes</taxon>
        <taxon>Agaricomycetidae</taxon>
        <taxon>Boletales</taxon>
        <taxon>Boletineae</taxon>
        <taxon>Boletaceae</taxon>
        <taxon>Boletoideae</taxon>
        <taxon>Boletus</taxon>
    </lineage>
</organism>
<evidence type="ECO:0000313" key="1">
    <source>
        <dbReference type="EMBL" id="KAG6381290.1"/>
    </source>
</evidence>
<dbReference type="GO" id="GO:0042148">
    <property type="term" value="P:DNA strand invasion"/>
    <property type="evidence" value="ECO:0007669"/>
    <property type="project" value="TreeGrafter"/>
</dbReference>
<dbReference type="EMBL" id="JAGFBS010000002">
    <property type="protein sequence ID" value="KAG6381290.1"/>
    <property type="molecule type" value="Genomic_DNA"/>
</dbReference>